<dbReference type="InterPro" id="IPR014647">
    <property type="entry name" value="Stn1"/>
</dbReference>
<dbReference type="GO" id="GO:0010833">
    <property type="term" value="P:telomere maintenance via telomere lengthening"/>
    <property type="evidence" value="ECO:0007669"/>
    <property type="project" value="UniProtKB-UniRule"/>
</dbReference>
<feature type="domain" description="OB" evidence="11">
    <location>
        <begin position="52"/>
        <end position="142"/>
    </location>
</feature>
<reference evidence="13" key="1">
    <citation type="submission" date="2022-02" db="EMBL/GenBank/DDBJ databases">
        <title>Atlantic sturgeon de novo genome assembly.</title>
        <authorList>
            <person name="Stock M."/>
            <person name="Klopp C."/>
            <person name="Guiguen Y."/>
            <person name="Cabau C."/>
            <person name="Parinello H."/>
            <person name="Santidrian Yebra-Pimentel E."/>
            <person name="Kuhl H."/>
            <person name="Dirks R.P."/>
            <person name="Guessner J."/>
            <person name="Wuertz S."/>
            <person name="Du K."/>
            <person name="Schartl M."/>
        </authorList>
    </citation>
    <scope>NUCLEOTIDE SEQUENCE</scope>
    <source>
        <strain evidence="13">STURGEONOMICS-FGT-2020</strain>
        <tissue evidence="13">Whole blood</tissue>
    </source>
</reference>
<name>A0AAD8CI97_ACIOX</name>
<dbReference type="GO" id="GO:0016233">
    <property type="term" value="P:telomere capping"/>
    <property type="evidence" value="ECO:0007669"/>
    <property type="project" value="InterPro"/>
</dbReference>
<dbReference type="InterPro" id="IPR042082">
    <property type="entry name" value="CST_Stn1_wHTH1_sf"/>
</dbReference>
<comment type="subunit">
    <text evidence="10">Component of the CST complex.</text>
</comment>
<dbReference type="PIRSF" id="PIRSF036950">
    <property type="entry name" value="UCP036950"/>
    <property type="match status" value="1"/>
</dbReference>
<dbReference type="InterPro" id="IPR036388">
    <property type="entry name" value="WH-like_DNA-bd_sf"/>
</dbReference>
<evidence type="ECO:0000256" key="5">
    <source>
        <dbReference type="ARBA" id="ARBA00022895"/>
    </source>
</evidence>
<organism evidence="13 14">
    <name type="scientific">Acipenser oxyrinchus oxyrinchus</name>
    <dbReference type="NCBI Taxonomy" id="40147"/>
    <lineage>
        <taxon>Eukaryota</taxon>
        <taxon>Metazoa</taxon>
        <taxon>Chordata</taxon>
        <taxon>Craniata</taxon>
        <taxon>Vertebrata</taxon>
        <taxon>Euteleostomi</taxon>
        <taxon>Actinopterygii</taxon>
        <taxon>Chondrostei</taxon>
        <taxon>Acipenseriformes</taxon>
        <taxon>Acipenseridae</taxon>
        <taxon>Acipenser</taxon>
    </lineage>
</organism>
<dbReference type="Gene3D" id="1.10.10.980">
    <property type="entry name" value="CST, Suppressor of Cdc13 homolog, complex subunit STN1, N-terminal domain"/>
    <property type="match status" value="1"/>
</dbReference>
<dbReference type="Proteomes" id="UP001230051">
    <property type="component" value="Unassembled WGS sequence"/>
</dbReference>
<keyword evidence="7 10" id="KW-0539">Nucleus</keyword>
<evidence type="ECO:0000256" key="10">
    <source>
        <dbReference type="PIRNR" id="PIRNR036950"/>
    </source>
</evidence>
<dbReference type="SUPFAM" id="SSF50249">
    <property type="entry name" value="Nucleic acid-binding proteins"/>
    <property type="match status" value="1"/>
</dbReference>
<dbReference type="Gene3D" id="2.40.50.140">
    <property type="entry name" value="Nucleic acid-binding proteins"/>
    <property type="match status" value="1"/>
</dbReference>
<evidence type="ECO:0000256" key="2">
    <source>
        <dbReference type="ARBA" id="ARBA00004574"/>
    </source>
</evidence>
<comment type="function">
    <text evidence="10">Component of the CST complex. The CST complex binds single-stranded DNA with high affinity in a sequence-independent manner, while isolated subunits bind DNA with low affinity by themselves.</text>
</comment>
<evidence type="ECO:0000313" key="14">
    <source>
        <dbReference type="Proteomes" id="UP001230051"/>
    </source>
</evidence>
<dbReference type="InterPro" id="IPR004365">
    <property type="entry name" value="NA-bd_OB_tRNA"/>
</dbReference>
<dbReference type="Pfam" id="PF09170">
    <property type="entry name" value="STN1_2"/>
    <property type="match status" value="1"/>
</dbReference>
<keyword evidence="6 10" id="KW-0238">DNA-binding</keyword>
<evidence type="ECO:0000256" key="8">
    <source>
        <dbReference type="ARBA" id="ARBA00030039"/>
    </source>
</evidence>
<evidence type="ECO:0000256" key="1">
    <source>
        <dbReference type="ARBA" id="ARBA00004123"/>
    </source>
</evidence>
<dbReference type="PANTHER" id="PTHR13989">
    <property type="entry name" value="REPLICATION PROTEIN A-RELATED"/>
    <property type="match status" value="1"/>
</dbReference>
<dbReference type="InterPro" id="IPR012340">
    <property type="entry name" value="NA-bd_OB-fold"/>
</dbReference>
<dbReference type="AlphaFoldDB" id="A0AAD8CI97"/>
<dbReference type="EMBL" id="JAGXEW010000053">
    <property type="protein sequence ID" value="KAK1151226.1"/>
    <property type="molecule type" value="Genomic_DNA"/>
</dbReference>
<keyword evidence="4 10" id="KW-0158">Chromosome</keyword>
<evidence type="ECO:0000256" key="3">
    <source>
        <dbReference type="ARBA" id="ARBA00017411"/>
    </source>
</evidence>
<dbReference type="InterPro" id="IPR036390">
    <property type="entry name" value="WH_DNA-bd_sf"/>
</dbReference>
<dbReference type="InterPro" id="IPR015253">
    <property type="entry name" value="CST_STN1_C"/>
</dbReference>
<feature type="domain" description="Stn1 C-terminal" evidence="12">
    <location>
        <begin position="195"/>
        <end position="358"/>
    </location>
</feature>
<evidence type="ECO:0000259" key="11">
    <source>
        <dbReference type="Pfam" id="PF01336"/>
    </source>
</evidence>
<evidence type="ECO:0000259" key="12">
    <source>
        <dbReference type="Pfam" id="PF09170"/>
    </source>
</evidence>
<comment type="caution">
    <text evidence="13">The sequence shown here is derived from an EMBL/GenBank/DDBJ whole genome shotgun (WGS) entry which is preliminary data.</text>
</comment>
<dbReference type="PANTHER" id="PTHR13989:SF33">
    <property type="entry name" value="CST COMPLEX SUBUNIT STN1"/>
    <property type="match status" value="1"/>
</dbReference>
<dbReference type="Pfam" id="PF01336">
    <property type="entry name" value="tRNA_anti-codon"/>
    <property type="match status" value="1"/>
</dbReference>
<gene>
    <name evidence="13" type="primary">Stn1</name>
    <name evidence="13" type="ORF">AOXY_G32792</name>
</gene>
<evidence type="ECO:0000256" key="7">
    <source>
        <dbReference type="ARBA" id="ARBA00023242"/>
    </source>
</evidence>
<proteinExistence type="predicted"/>
<keyword evidence="5 10" id="KW-0779">Telomere</keyword>
<dbReference type="InterPro" id="IPR040260">
    <property type="entry name" value="RFA2-like"/>
</dbReference>
<accession>A0AAD8CI97</accession>
<dbReference type="GO" id="GO:0043047">
    <property type="term" value="F:single-stranded telomeric DNA binding"/>
    <property type="evidence" value="ECO:0007669"/>
    <property type="project" value="UniProtKB-UniRule"/>
</dbReference>
<dbReference type="GO" id="GO:1990879">
    <property type="term" value="C:CST complex"/>
    <property type="evidence" value="ECO:0007669"/>
    <property type="project" value="InterPro"/>
</dbReference>
<evidence type="ECO:0000256" key="9">
    <source>
        <dbReference type="ARBA" id="ARBA00030852"/>
    </source>
</evidence>
<evidence type="ECO:0000313" key="13">
    <source>
        <dbReference type="EMBL" id="KAK1151226.1"/>
    </source>
</evidence>
<protein>
    <recommendedName>
        <fullName evidence="3 10">CST complex subunit STN1</fullName>
    </recommendedName>
    <alternativeName>
        <fullName evidence="9 10">Oligonucleotide/oligosaccharide-binding fold-containing protein 1</fullName>
    </alternativeName>
    <alternativeName>
        <fullName evidence="8 10">Suppressor of cdc thirteen homolog</fullName>
    </alternativeName>
</protein>
<evidence type="ECO:0000256" key="4">
    <source>
        <dbReference type="ARBA" id="ARBA00022454"/>
    </source>
</evidence>
<keyword evidence="14" id="KW-1185">Reference proteome</keyword>
<comment type="subcellular location">
    <subcellularLocation>
        <location evidence="2">Chromosome</location>
        <location evidence="2">Telomere</location>
    </subcellularLocation>
    <subcellularLocation>
        <location evidence="1 10">Nucleus</location>
    </subcellularLocation>
</comment>
<sequence length="358" mass="40658">MDFEEEPPPKEWGLDPFFFMFAKLYIKDILELKPSKLGRKIHFYKSHPVTKVEILGVVVFKQEREKFTCYGVDDGTGVVKCFCWKNSRQNKASGSGQSVGGLLMARQQQELQERSTLELGDLIRARGRVKTYREQMEVSAYSYCKVDDPTLEVQISWMREVPRLYQKYYDKPCLGSSAGKRPGYTGADGPLTLSKLVALMAEQLREFLRESRVSTFCLQDLETVDSLVSVACRPLESAPTEEEAEIAASNAKRVRHVFTHAAQKLEEEGLAFVKKCYPVKVYQVTVKDQDLLRVTRQIILADCKLPHNADQGCHFLDVFRSVTERFRSVNKAALRQVLDALELSSDIVSSTGSHYVAF</sequence>
<dbReference type="SUPFAM" id="SSF46785">
    <property type="entry name" value="Winged helix' DNA-binding domain"/>
    <property type="match status" value="1"/>
</dbReference>
<evidence type="ECO:0000256" key="6">
    <source>
        <dbReference type="ARBA" id="ARBA00023125"/>
    </source>
</evidence>
<dbReference type="Gene3D" id="1.10.10.10">
    <property type="entry name" value="Winged helix-like DNA-binding domain superfamily/Winged helix DNA-binding domain"/>
    <property type="match status" value="1"/>
</dbReference>